<organism evidence="1 2">
    <name type="scientific">Hibiscus sabdariffa</name>
    <name type="common">roselle</name>
    <dbReference type="NCBI Taxonomy" id="183260"/>
    <lineage>
        <taxon>Eukaryota</taxon>
        <taxon>Viridiplantae</taxon>
        <taxon>Streptophyta</taxon>
        <taxon>Embryophyta</taxon>
        <taxon>Tracheophyta</taxon>
        <taxon>Spermatophyta</taxon>
        <taxon>Magnoliopsida</taxon>
        <taxon>eudicotyledons</taxon>
        <taxon>Gunneridae</taxon>
        <taxon>Pentapetalae</taxon>
        <taxon>rosids</taxon>
        <taxon>malvids</taxon>
        <taxon>Malvales</taxon>
        <taxon>Malvaceae</taxon>
        <taxon>Malvoideae</taxon>
        <taxon>Hibiscus</taxon>
    </lineage>
</organism>
<sequence>PARVEGLASGLRFGSSEGVGFGLLLGRTCNGGPELGLLGLELVYQLSRTRFGRILNRIGSVCNGMASFGMLDDGLGSVGNGIGSMRENRGWGCRQGQARTMGLSVLQALIGV</sequence>
<keyword evidence="2" id="KW-1185">Reference proteome</keyword>
<dbReference type="EMBL" id="JBBPBN010002463">
    <property type="protein sequence ID" value="KAK8475991.1"/>
    <property type="molecule type" value="Genomic_DNA"/>
</dbReference>
<comment type="caution">
    <text evidence="1">The sequence shown here is derived from an EMBL/GenBank/DDBJ whole genome shotgun (WGS) entry which is preliminary data.</text>
</comment>
<feature type="non-terminal residue" evidence="1">
    <location>
        <position position="1"/>
    </location>
</feature>
<reference evidence="1 2" key="1">
    <citation type="journal article" date="2024" name="G3 (Bethesda)">
        <title>Genome assembly of Hibiscus sabdariffa L. provides insights into metabolisms of medicinal natural products.</title>
        <authorList>
            <person name="Kim T."/>
        </authorList>
    </citation>
    <scope>NUCLEOTIDE SEQUENCE [LARGE SCALE GENOMIC DNA]</scope>
    <source>
        <strain evidence="1">TK-2024</strain>
        <tissue evidence="1">Old leaves</tissue>
    </source>
</reference>
<gene>
    <name evidence="1" type="ORF">V6N11_034197</name>
</gene>
<name>A0ABR1Z7T7_9ROSI</name>
<evidence type="ECO:0000313" key="2">
    <source>
        <dbReference type="Proteomes" id="UP001396334"/>
    </source>
</evidence>
<accession>A0ABR1Z7T7</accession>
<dbReference type="Proteomes" id="UP001396334">
    <property type="component" value="Unassembled WGS sequence"/>
</dbReference>
<protein>
    <submittedName>
        <fullName evidence="1">Uncharacterized protein</fullName>
    </submittedName>
</protein>
<evidence type="ECO:0000313" key="1">
    <source>
        <dbReference type="EMBL" id="KAK8475991.1"/>
    </source>
</evidence>
<proteinExistence type="predicted"/>